<dbReference type="Pfam" id="PF04138">
    <property type="entry name" value="GtrA_DPMS_TM"/>
    <property type="match status" value="1"/>
</dbReference>
<dbReference type="OrthoDB" id="7024322at2"/>
<dbReference type="PANTHER" id="PTHR38459:SF1">
    <property type="entry name" value="PROPHAGE BACTOPRENOL-LINKED GLUCOSE TRANSLOCASE HOMOLOG"/>
    <property type="match status" value="1"/>
</dbReference>
<feature type="transmembrane region" description="Helical" evidence="6">
    <location>
        <begin position="46"/>
        <end position="67"/>
    </location>
</feature>
<organism evidence="8 9">
    <name type="scientific">Roseibium aggregatum</name>
    <dbReference type="NCBI Taxonomy" id="187304"/>
    <lineage>
        <taxon>Bacteria</taxon>
        <taxon>Pseudomonadati</taxon>
        <taxon>Pseudomonadota</taxon>
        <taxon>Alphaproteobacteria</taxon>
        <taxon>Hyphomicrobiales</taxon>
        <taxon>Stappiaceae</taxon>
        <taxon>Roseibium</taxon>
    </lineage>
</organism>
<evidence type="ECO:0000259" key="7">
    <source>
        <dbReference type="Pfam" id="PF04138"/>
    </source>
</evidence>
<dbReference type="InterPro" id="IPR051401">
    <property type="entry name" value="GtrA_CellWall_Glycosyl"/>
</dbReference>
<feature type="domain" description="GtrA/DPMS transmembrane" evidence="7">
    <location>
        <begin position="19"/>
        <end position="136"/>
    </location>
</feature>
<dbReference type="GO" id="GO:0005886">
    <property type="term" value="C:plasma membrane"/>
    <property type="evidence" value="ECO:0007669"/>
    <property type="project" value="TreeGrafter"/>
</dbReference>
<dbReference type="PANTHER" id="PTHR38459">
    <property type="entry name" value="PROPHAGE BACTOPRENOL-LINKED GLUCOSE TRANSLOCASE HOMOLOG"/>
    <property type="match status" value="1"/>
</dbReference>
<dbReference type="RefSeq" id="WP_055659614.1">
    <property type="nucleotide sequence ID" value="NZ_CXST01000003.1"/>
</dbReference>
<evidence type="ECO:0000256" key="1">
    <source>
        <dbReference type="ARBA" id="ARBA00004141"/>
    </source>
</evidence>
<name>A0A0M6YAB1_9HYPH</name>
<proteinExistence type="inferred from homology"/>
<keyword evidence="5 6" id="KW-0472">Membrane</keyword>
<evidence type="ECO:0000256" key="2">
    <source>
        <dbReference type="ARBA" id="ARBA00009399"/>
    </source>
</evidence>
<protein>
    <submittedName>
        <fullName evidence="8">GtrA-like protein</fullName>
    </submittedName>
</protein>
<keyword evidence="9" id="KW-1185">Reference proteome</keyword>
<evidence type="ECO:0000256" key="6">
    <source>
        <dbReference type="SAM" id="Phobius"/>
    </source>
</evidence>
<dbReference type="Proteomes" id="UP000048926">
    <property type="component" value="Unassembled WGS sequence"/>
</dbReference>
<feature type="transmembrane region" description="Helical" evidence="6">
    <location>
        <begin position="87"/>
        <end position="107"/>
    </location>
</feature>
<dbReference type="GO" id="GO:0000271">
    <property type="term" value="P:polysaccharide biosynthetic process"/>
    <property type="evidence" value="ECO:0007669"/>
    <property type="project" value="InterPro"/>
</dbReference>
<evidence type="ECO:0000256" key="5">
    <source>
        <dbReference type="ARBA" id="ARBA00023136"/>
    </source>
</evidence>
<dbReference type="STRING" id="187304.B0E33_14860"/>
<dbReference type="InterPro" id="IPR007267">
    <property type="entry name" value="GtrA_DPMS_TM"/>
</dbReference>
<evidence type="ECO:0000256" key="3">
    <source>
        <dbReference type="ARBA" id="ARBA00022692"/>
    </source>
</evidence>
<keyword evidence="4 6" id="KW-1133">Transmembrane helix</keyword>
<comment type="subcellular location">
    <subcellularLocation>
        <location evidence="1">Membrane</location>
        <topology evidence="1">Multi-pass membrane protein</topology>
    </subcellularLocation>
</comment>
<reference evidence="9" key="1">
    <citation type="submission" date="2015-07" db="EMBL/GenBank/DDBJ databases">
        <authorList>
            <person name="Rodrigo-Torres Lidia"/>
            <person name="Arahal R.David."/>
        </authorList>
    </citation>
    <scope>NUCLEOTIDE SEQUENCE [LARGE SCALE GENOMIC DNA]</scope>
    <source>
        <strain evidence="9">CECT 4801</strain>
    </source>
</reference>
<comment type="similarity">
    <text evidence="2">Belongs to the GtrA family.</text>
</comment>
<accession>A0A0M6YAB1</accession>
<dbReference type="EMBL" id="CXST01000003">
    <property type="protein sequence ID" value="CTQ45951.1"/>
    <property type="molecule type" value="Genomic_DNA"/>
</dbReference>
<dbReference type="AlphaFoldDB" id="A0A0M6YAB1"/>
<feature type="transmembrane region" description="Helical" evidence="6">
    <location>
        <begin position="20"/>
        <end position="40"/>
    </location>
</feature>
<gene>
    <name evidence="8" type="ORF">LAL4801_04406</name>
</gene>
<sequence length="143" mass="15382">MAPEIRHGKLKTETAAAGKFAVIGVLATLTHAIVAGSLLQSGMLPAYPANVCGFLVAFCVSFTGHYFWSFSHLRRKGTAIRSMARFLVIAVSGFLLNTTVLALWLTLTPWPDLIGLLFSIAIVPALSFAGARLWAFSHHPAET</sequence>
<feature type="transmembrane region" description="Helical" evidence="6">
    <location>
        <begin position="113"/>
        <end position="135"/>
    </location>
</feature>
<evidence type="ECO:0000313" key="8">
    <source>
        <dbReference type="EMBL" id="CTQ45951.1"/>
    </source>
</evidence>
<evidence type="ECO:0000256" key="4">
    <source>
        <dbReference type="ARBA" id="ARBA00022989"/>
    </source>
</evidence>
<keyword evidence="3 6" id="KW-0812">Transmembrane</keyword>
<evidence type="ECO:0000313" key="9">
    <source>
        <dbReference type="Proteomes" id="UP000048926"/>
    </source>
</evidence>